<feature type="domain" description="Cyclin-like" evidence="5">
    <location>
        <begin position="210"/>
        <end position="295"/>
    </location>
</feature>
<sequence length="378" mass="42678">MSLKGLACSFLFRCELSALSALPLPSSLASRPSLAAAPLSLRSPRHCPLPSPCHCPDLSAPPAPDASARGPALPIVLLAGSTYMEPILHLNMEFNPSDHPRASTIFLSKSQTDVREKRKSLFINHHPPGQIARKYSSCSTIFLDDSTVSQPNLKYTIKCVALAIYYHIKNRDPDGRMLLDIFDENLHPLSKSEVPPDYDKHNPEQKQIYRFVRTLFSAAQLTAECAIVTLVYLERLLTYAEIDICPANWKRIVLGAILLASKVWDDQAVWNVDYCQILKDITVEDMNELERQFLELLQFNINVPSSVYAKYYFDLRSLAEANNLSFPLEPLSRERAHKLEAISRLCEDKYKDLRRPTRKRSASADNLTLPRWSPAILS</sequence>
<organism evidence="6 7">
    <name type="scientific">Sus scrofa</name>
    <name type="common">Pig</name>
    <dbReference type="NCBI Taxonomy" id="9823"/>
    <lineage>
        <taxon>Eukaryota</taxon>
        <taxon>Metazoa</taxon>
        <taxon>Chordata</taxon>
        <taxon>Craniata</taxon>
        <taxon>Vertebrata</taxon>
        <taxon>Euteleostomi</taxon>
        <taxon>Mammalia</taxon>
        <taxon>Eutheria</taxon>
        <taxon>Laurasiatheria</taxon>
        <taxon>Artiodactyla</taxon>
        <taxon>Suina</taxon>
        <taxon>Suidae</taxon>
        <taxon>Sus</taxon>
    </lineage>
</organism>
<keyword evidence="2 3" id="KW-0195">Cyclin</keyword>
<feature type="chain" id="PRO_5034125327" evidence="4">
    <location>
        <begin position="22"/>
        <end position="378"/>
    </location>
</feature>
<reference evidence="6" key="1">
    <citation type="submission" date="2025-08" db="UniProtKB">
        <authorList>
            <consortium name="Ensembl"/>
        </authorList>
    </citation>
    <scope>IDENTIFICATION</scope>
</reference>
<dbReference type="AlphaFoldDB" id="A0A8D0MJC1"/>
<dbReference type="PANTHER" id="PTHR14248">
    <property type="entry name" value="CYCLIN Y, ISOFORM A"/>
    <property type="match status" value="1"/>
</dbReference>
<evidence type="ECO:0000313" key="6">
    <source>
        <dbReference type="Ensembl" id="ENSSSCP00015004510.1"/>
    </source>
</evidence>
<comment type="similarity">
    <text evidence="1">Belongs to the cyclin family. Cyclin Y subfamily.</text>
</comment>
<feature type="signal peptide" evidence="4">
    <location>
        <begin position="1"/>
        <end position="21"/>
    </location>
</feature>
<evidence type="ECO:0000256" key="1">
    <source>
        <dbReference type="ARBA" id="ARBA00005463"/>
    </source>
</evidence>
<gene>
    <name evidence="6" type="primary">CCNY</name>
</gene>
<protein>
    <submittedName>
        <fullName evidence="6">Cyclin Y</fullName>
    </submittedName>
</protein>
<dbReference type="Pfam" id="PF00134">
    <property type="entry name" value="Cyclin_N"/>
    <property type="match status" value="1"/>
</dbReference>
<dbReference type="SUPFAM" id="SSF47954">
    <property type="entry name" value="Cyclin-like"/>
    <property type="match status" value="1"/>
</dbReference>
<evidence type="ECO:0000313" key="7">
    <source>
        <dbReference type="Proteomes" id="UP000694726"/>
    </source>
</evidence>
<dbReference type="InterPro" id="IPR006671">
    <property type="entry name" value="Cyclin_N"/>
</dbReference>
<evidence type="ECO:0000259" key="5">
    <source>
        <dbReference type="SMART" id="SM00385"/>
    </source>
</evidence>
<dbReference type="CDD" id="cd20540">
    <property type="entry name" value="CYCLIN_CCNY_like"/>
    <property type="match status" value="1"/>
</dbReference>
<dbReference type="Ensembl" id="ENSSSCT00015011423.1">
    <property type="protein sequence ID" value="ENSSSCP00015004510.1"/>
    <property type="gene ID" value="ENSSSCG00015008423.1"/>
</dbReference>
<keyword evidence="4" id="KW-0732">Signal</keyword>
<evidence type="ECO:0000256" key="4">
    <source>
        <dbReference type="SAM" id="SignalP"/>
    </source>
</evidence>
<dbReference type="Proteomes" id="UP000694726">
    <property type="component" value="Unplaced"/>
</dbReference>
<dbReference type="InterPro" id="IPR013763">
    <property type="entry name" value="Cyclin-like_dom"/>
</dbReference>
<proteinExistence type="inferred from homology"/>
<dbReference type="Gene3D" id="1.10.472.10">
    <property type="entry name" value="Cyclin-like"/>
    <property type="match status" value="1"/>
</dbReference>
<evidence type="ECO:0000256" key="2">
    <source>
        <dbReference type="ARBA" id="ARBA00023127"/>
    </source>
</evidence>
<evidence type="ECO:0000256" key="3">
    <source>
        <dbReference type="RuleBase" id="RU000383"/>
    </source>
</evidence>
<dbReference type="SMART" id="SM00385">
    <property type="entry name" value="CYCLIN"/>
    <property type="match status" value="1"/>
</dbReference>
<dbReference type="FunFam" id="1.10.472.10:FF:000011">
    <property type="entry name" value="Cyclin-Y isoform 1"/>
    <property type="match status" value="1"/>
</dbReference>
<dbReference type="InterPro" id="IPR036915">
    <property type="entry name" value="Cyclin-like_sf"/>
</dbReference>
<name>A0A8D0MJC1_PIG</name>
<accession>A0A8D0MJC1</accession>